<dbReference type="OMA" id="VFFMYYT"/>
<accession>M2MDT1</accession>
<keyword evidence="2 7" id="KW-0812">Transmembrane</keyword>
<dbReference type="RefSeq" id="XP_007678077.1">
    <property type="nucleotide sequence ID" value="XM_007679887.1"/>
</dbReference>
<evidence type="ECO:0000259" key="9">
    <source>
        <dbReference type="Pfam" id="PF25147"/>
    </source>
</evidence>
<dbReference type="Proteomes" id="UP000011761">
    <property type="component" value="Unassembled WGS sequence"/>
</dbReference>
<dbReference type="InterPro" id="IPR008814">
    <property type="entry name" value="Swp1"/>
</dbReference>
<evidence type="ECO:0000256" key="7">
    <source>
        <dbReference type="SAM" id="Phobius"/>
    </source>
</evidence>
<evidence type="ECO:0000256" key="8">
    <source>
        <dbReference type="SAM" id="SignalP"/>
    </source>
</evidence>
<keyword evidence="11" id="KW-1185">Reference proteome</keyword>
<protein>
    <recommendedName>
        <fullName evidence="9">Ribophorin II C-terminal domain-containing protein</fullName>
    </recommendedName>
</protein>
<feature type="transmembrane region" description="Helical" evidence="7">
    <location>
        <begin position="232"/>
        <end position="250"/>
    </location>
</feature>
<dbReference type="STRING" id="717646.M2MDT1"/>
<dbReference type="AlphaFoldDB" id="M2MDT1"/>
<dbReference type="KEGG" id="bcom:BAUCODRAFT_35956"/>
<dbReference type="GO" id="GO:0008250">
    <property type="term" value="C:oligosaccharyltransferase complex"/>
    <property type="evidence" value="ECO:0007669"/>
    <property type="project" value="InterPro"/>
</dbReference>
<dbReference type="PANTHER" id="PTHR12640:SF0">
    <property type="entry name" value="DOLICHYL-DIPHOSPHOOLIGOSACCHARIDE--PROTEIN GLYCOSYLTRANSFERASE SUBUNIT 2"/>
    <property type="match status" value="1"/>
</dbReference>
<sequence length="287" mass="30271">MKSLVRCALGALLYSTVALAASWSFEDASISVSGKAAGVGGASKEKLSPNSPLTSPLALPAADSLKVILTTTEGSTGKRAHQAFLTLHEPTTGLEESFPFSVKENGKGKVEVTQKDLPFQFLTSTQPLKASLVIASFGSSTPYNQHAFDLSIETDAAAAPAVPSPPERYTSQPEIRHMFKADPRSPPAVISLVFTLAVLAALPALLGAWLLLGANLDHIGKAFNASPVAHGLFFGSIIAMEGVFFLYYTVWNLFQALPAVLAVGVVGYVSGSRALTEVQDRRLAGER</sequence>
<evidence type="ECO:0000313" key="10">
    <source>
        <dbReference type="EMBL" id="EMC94716.1"/>
    </source>
</evidence>
<dbReference type="EMBL" id="KB445558">
    <property type="protein sequence ID" value="EMC94716.1"/>
    <property type="molecule type" value="Genomic_DNA"/>
</dbReference>
<organism evidence="10 11">
    <name type="scientific">Baudoinia panamericana (strain UAMH 10762)</name>
    <name type="common">Angels' share fungus</name>
    <name type="synonym">Baudoinia compniacensis (strain UAMH 10762)</name>
    <dbReference type="NCBI Taxonomy" id="717646"/>
    <lineage>
        <taxon>Eukaryota</taxon>
        <taxon>Fungi</taxon>
        <taxon>Dikarya</taxon>
        <taxon>Ascomycota</taxon>
        <taxon>Pezizomycotina</taxon>
        <taxon>Dothideomycetes</taxon>
        <taxon>Dothideomycetidae</taxon>
        <taxon>Mycosphaerellales</taxon>
        <taxon>Teratosphaeriaceae</taxon>
        <taxon>Baudoinia</taxon>
    </lineage>
</organism>
<gene>
    <name evidence="10" type="ORF">BAUCODRAFT_35956</name>
</gene>
<keyword evidence="5 7" id="KW-1133">Transmembrane helix</keyword>
<dbReference type="OrthoDB" id="432292at2759"/>
<dbReference type="eggNOG" id="KOG2447">
    <property type="taxonomic scope" value="Eukaryota"/>
</dbReference>
<dbReference type="GeneID" id="19112848"/>
<dbReference type="Pfam" id="PF25147">
    <property type="entry name" value="Ribophorin_II_C"/>
    <property type="match status" value="1"/>
</dbReference>
<name>M2MDT1_BAUPA</name>
<feature type="transmembrane region" description="Helical" evidence="7">
    <location>
        <begin position="256"/>
        <end position="275"/>
    </location>
</feature>
<keyword evidence="3 8" id="KW-0732">Signal</keyword>
<proteinExistence type="predicted"/>
<keyword evidence="6 7" id="KW-0472">Membrane</keyword>
<feature type="chain" id="PRO_5044216178" description="Ribophorin II C-terminal domain-containing protein" evidence="8">
    <location>
        <begin position="21"/>
        <end position="287"/>
    </location>
</feature>
<dbReference type="PANTHER" id="PTHR12640">
    <property type="entry name" value="RIBOPHORIN II"/>
    <property type="match status" value="1"/>
</dbReference>
<evidence type="ECO:0000256" key="4">
    <source>
        <dbReference type="ARBA" id="ARBA00022824"/>
    </source>
</evidence>
<evidence type="ECO:0000256" key="1">
    <source>
        <dbReference type="ARBA" id="ARBA00004477"/>
    </source>
</evidence>
<feature type="domain" description="Ribophorin II C-terminal" evidence="9">
    <location>
        <begin position="179"/>
        <end position="282"/>
    </location>
</feature>
<evidence type="ECO:0000256" key="6">
    <source>
        <dbReference type="ARBA" id="ARBA00023136"/>
    </source>
</evidence>
<feature type="transmembrane region" description="Helical" evidence="7">
    <location>
        <begin position="188"/>
        <end position="212"/>
    </location>
</feature>
<keyword evidence="4" id="KW-0256">Endoplasmic reticulum</keyword>
<dbReference type="InterPro" id="IPR056790">
    <property type="entry name" value="Ribophorin_II_C"/>
</dbReference>
<feature type="signal peptide" evidence="8">
    <location>
        <begin position="1"/>
        <end position="20"/>
    </location>
</feature>
<comment type="subcellular location">
    <subcellularLocation>
        <location evidence="1">Endoplasmic reticulum membrane</location>
        <topology evidence="1">Multi-pass membrane protein</topology>
    </subcellularLocation>
</comment>
<dbReference type="HOGENOM" id="CLU_051361_0_0_1"/>
<dbReference type="GO" id="GO:0006487">
    <property type="term" value="P:protein N-linked glycosylation"/>
    <property type="evidence" value="ECO:0007669"/>
    <property type="project" value="TreeGrafter"/>
</dbReference>
<evidence type="ECO:0000256" key="5">
    <source>
        <dbReference type="ARBA" id="ARBA00022989"/>
    </source>
</evidence>
<dbReference type="UniPathway" id="UPA00378"/>
<evidence type="ECO:0000256" key="2">
    <source>
        <dbReference type="ARBA" id="ARBA00022692"/>
    </source>
</evidence>
<evidence type="ECO:0000256" key="3">
    <source>
        <dbReference type="ARBA" id="ARBA00022729"/>
    </source>
</evidence>
<reference evidence="10 11" key="1">
    <citation type="journal article" date="2012" name="PLoS Pathog.">
        <title>Diverse lifestyles and strategies of plant pathogenesis encoded in the genomes of eighteen Dothideomycetes fungi.</title>
        <authorList>
            <person name="Ohm R.A."/>
            <person name="Feau N."/>
            <person name="Henrissat B."/>
            <person name="Schoch C.L."/>
            <person name="Horwitz B.A."/>
            <person name="Barry K.W."/>
            <person name="Condon B.J."/>
            <person name="Copeland A.C."/>
            <person name="Dhillon B."/>
            <person name="Glaser F."/>
            <person name="Hesse C.N."/>
            <person name="Kosti I."/>
            <person name="LaButti K."/>
            <person name="Lindquist E.A."/>
            <person name="Lucas S."/>
            <person name="Salamov A.A."/>
            <person name="Bradshaw R.E."/>
            <person name="Ciuffetti L."/>
            <person name="Hamelin R.C."/>
            <person name="Kema G.H.J."/>
            <person name="Lawrence C."/>
            <person name="Scott J.A."/>
            <person name="Spatafora J.W."/>
            <person name="Turgeon B.G."/>
            <person name="de Wit P.J.G.M."/>
            <person name="Zhong S."/>
            <person name="Goodwin S.B."/>
            <person name="Grigoriev I.V."/>
        </authorList>
    </citation>
    <scope>NUCLEOTIDE SEQUENCE [LARGE SCALE GENOMIC DNA]</scope>
    <source>
        <strain evidence="10 11">UAMH 10762</strain>
    </source>
</reference>
<evidence type="ECO:0000313" key="11">
    <source>
        <dbReference type="Proteomes" id="UP000011761"/>
    </source>
</evidence>